<dbReference type="AlphaFoldDB" id="Q0UHW1"/>
<feature type="coiled-coil region" evidence="1">
    <location>
        <begin position="60"/>
        <end position="174"/>
    </location>
</feature>
<gene>
    <name evidence="3" type="ORF">SNOG_08653</name>
</gene>
<protein>
    <submittedName>
        <fullName evidence="3">Uncharacterized protein</fullName>
    </submittedName>
</protein>
<dbReference type="KEGG" id="pno:SNOG_08653"/>
<evidence type="ECO:0000256" key="2">
    <source>
        <dbReference type="SAM" id="MobiDB-lite"/>
    </source>
</evidence>
<dbReference type="GeneID" id="5975861"/>
<dbReference type="HOGENOM" id="CLU_997861_0_0_1"/>
<evidence type="ECO:0000313" key="3">
    <source>
        <dbReference type="EMBL" id="EAT83821.1"/>
    </source>
</evidence>
<keyword evidence="1" id="KW-0175">Coiled coil</keyword>
<dbReference type="VEuPathDB" id="FungiDB:JI435_086530"/>
<dbReference type="EMBL" id="CH445337">
    <property type="protein sequence ID" value="EAT83821.1"/>
    <property type="molecule type" value="Genomic_DNA"/>
</dbReference>
<reference evidence="4" key="1">
    <citation type="journal article" date="2007" name="Plant Cell">
        <title>Dothideomycete-plant interactions illuminated by genome sequencing and EST analysis of the wheat pathogen Stagonospora nodorum.</title>
        <authorList>
            <person name="Hane J.K."/>
            <person name="Lowe R.G."/>
            <person name="Solomon P.S."/>
            <person name="Tan K.C."/>
            <person name="Schoch C.L."/>
            <person name="Spatafora J.W."/>
            <person name="Crous P.W."/>
            <person name="Kodira C."/>
            <person name="Birren B.W."/>
            <person name="Galagan J.E."/>
            <person name="Torriani S.F."/>
            <person name="McDonald B.A."/>
            <person name="Oliver R.P."/>
        </authorList>
    </citation>
    <scope>NUCLEOTIDE SEQUENCE [LARGE SCALE GENOMIC DNA]</scope>
    <source>
        <strain evidence="4">SN15 / ATCC MYA-4574 / FGSC 10173</strain>
    </source>
</reference>
<dbReference type="Proteomes" id="UP000001055">
    <property type="component" value="Unassembled WGS sequence"/>
</dbReference>
<accession>Q0UHW1</accession>
<evidence type="ECO:0000313" key="4">
    <source>
        <dbReference type="Proteomes" id="UP000001055"/>
    </source>
</evidence>
<feature type="compositionally biased region" description="Polar residues" evidence="2">
    <location>
        <begin position="1"/>
        <end position="13"/>
    </location>
</feature>
<proteinExistence type="predicted"/>
<sequence>MSRNLQERGNGTAPSKRPRPDSASAQGGAVQVTKSARKQKNSNTPLVSALYERAKDQVVLAYLEERLLDVQNAHAALQEANKNAAVIKLERDTMKTELDEFTEWVANLCEELHRAQNKNSVTTREMQNLRHTFQPEHQIARESSDKANPVVIEMEGLKSQIDDLASENTDMGAENVSLREQGITTTAEKEKQATENLGLTEHIADIAAEKDSQAIEFQKQLDIMKSENESFSVDRENLVGENGSLAAEKDALTTDKTKLEAEVIELQKAYNTSTRTRSG</sequence>
<dbReference type="RefSeq" id="XP_001798962.1">
    <property type="nucleotide sequence ID" value="XM_001798910.1"/>
</dbReference>
<dbReference type="InParanoid" id="Q0UHW1"/>
<name>Q0UHW1_PHANO</name>
<feature type="region of interest" description="Disordered" evidence="2">
    <location>
        <begin position="1"/>
        <end position="45"/>
    </location>
</feature>
<evidence type="ECO:0000256" key="1">
    <source>
        <dbReference type="SAM" id="Coils"/>
    </source>
</evidence>
<organism evidence="3 4">
    <name type="scientific">Phaeosphaeria nodorum (strain SN15 / ATCC MYA-4574 / FGSC 10173)</name>
    <name type="common">Glume blotch fungus</name>
    <name type="synonym">Parastagonospora nodorum</name>
    <dbReference type="NCBI Taxonomy" id="321614"/>
    <lineage>
        <taxon>Eukaryota</taxon>
        <taxon>Fungi</taxon>
        <taxon>Dikarya</taxon>
        <taxon>Ascomycota</taxon>
        <taxon>Pezizomycotina</taxon>
        <taxon>Dothideomycetes</taxon>
        <taxon>Pleosporomycetidae</taxon>
        <taxon>Pleosporales</taxon>
        <taxon>Pleosporineae</taxon>
        <taxon>Phaeosphaeriaceae</taxon>
        <taxon>Parastagonospora</taxon>
    </lineage>
</organism>